<proteinExistence type="predicted"/>
<evidence type="ECO:0000313" key="2">
    <source>
        <dbReference type="Proteomes" id="UP000472264"/>
    </source>
</evidence>
<accession>A0A665WWZ2</accession>
<dbReference type="Ensembl" id="ENSENLT00000049279.1">
    <property type="protein sequence ID" value="ENSENLP00000048132.1"/>
    <property type="gene ID" value="ENSENLG00000020308.1"/>
</dbReference>
<evidence type="ECO:0000313" key="1">
    <source>
        <dbReference type="Ensembl" id="ENSENLP00000048132.1"/>
    </source>
</evidence>
<dbReference type="OMA" id="FGHMQEI"/>
<reference evidence="1" key="3">
    <citation type="submission" date="2025-09" db="UniProtKB">
        <authorList>
            <consortium name="Ensembl"/>
        </authorList>
    </citation>
    <scope>IDENTIFICATION</scope>
</reference>
<dbReference type="PANTHER" id="PTHR46829">
    <property type="entry name" value="STERILE ALPHA MOTIF DOMAIN-CONTAINING PROTEIN 15"/>
    <property type="match status" value="1"/>
</dbReference>
<dbReference type="InParanoid" id="A0A665WWZ2"/>
<reference evidence="1" key="1">
    <citation type="submission" date="2021-04" db="EMBL/GenBank/DDBJ databases">
        <authorList>
            <consortium name="Wellcome Sanger Institute Data Sharing"/>
        </authorList>
    </citation>
    <scope>NUCLEOTIDE SEQUENCE [LARGE SCALE GENOMIC DNA]</scope>
</reference>
<dbReference type="Proteomes" id="UP000472264">
    <property type="component" value="Chromosome 24"/>
</dbReference>
<name>A0A665WWZ2_ECHNA</name>
<organism evidence="1 2">
    <name type="scientific">Echeneis naucrates</name>
    <name type="common">Live sharksucker</name>
    <dbReference type="NCBI Taxonomy" id="173247"/>
    <lineage>
        <taxon>Eukaryota</taxon>
        <taxon>Metazoa</taxon>
        <taxon>Chordata</taxon>
        <taxon>Craniata</taxon>
        <taxon>Vertebrata</taxon>
        <taxon>Euteleostomi</taxon>
        <taxon>Actinopterygii</taxon>
        <taxon>Neopterygii</taxon>
        <taxon>Teleostei</taxon>
        <taxon>Neoteleostei</taxon>
        <taxon>Acanthomorphata</taxon>
        <taxon>Carangaria</taxon>
        <taxon>Carangiformes</taxon>
        <taxon>Echeneidae</taxon>
        <taxon>Echeneis</taxon>
    </lineage>
</organism>
<dbReference type="PANTHER" id="PTHR46829:SF1">
    <property type="entry name" value="STERILE ALPHA MOTIF DOMAIN-CONTAINING PROTEIN 15"/>
    <property type="match status" value="1"/>
</dbReference>
<protein>
    <submittedName>
        <fullName evidence="1">Uncharacterized protein</fullName>
    </submittedName>
</protein>
<keyword evidence="2" id="KW-1185">Reference proteome</keyword>
<dbReference type="AlphaFoldDB" id="A0A665WWZ2"/>
<sequence length="78" mass="8625">LGITDFKDMQVISAHVCKLLGITESLWSRSIADPLRDSIGLFLEKKSRTGEQADNLTYQEFLDSHEIIASDSDGSVPN</sequence>
<reference evidence="1" key="2">
    <citation type="submission" date="2025-08" db="UniProtKB">
        <authorList>
            <consortium name="Ensembl"/>
        </authorList>
    </citation>
    <scope>IDENTIFICATION</scope>
</reference>